<feature type="transmembrane region" description="Helical" evidence="8">
    <location>
        <begin position="50"/>
        <end position="67"/>
    </location>
</feature>
<dbReference type="PANTHER" id="PTHR32468">
    <property type="entry name" value="CATION/H + ANTIPORTER"/>
    <property type="match status" value="1"/>
</dbReference>
<evidence type="ECO:0000256" key="4">
    <source>
        <dbReference type="ARBA" id="ARBA00022989"/>
    </source>
</evidence>
<evidence type="ECO:0000313" key="10">
    <source>
        <dbReference type="EMBL" id="KAK7942786.1"/>
    </source>
</evidence>
<feature type="transmembrane region" description="Helical" evidence="8">
    <location>
        <begin position="218"/>
        <end position="242"/>
    </location>
</feature>
<dbReference type="InterPro" id="IPR038770">
    <property type="entry name" value="Na+/solute_symporter_sf"/>
</dbReference>
<dbReference type="InterPro" id="IPR006153">
    <property type="entry name" value="Cation/H_exchanger_TM"/>
</dbReference>
<dbReference type="Pfam" id="PF00999">
    <property type="entry name" value="Na_H_Exchanger"/>
    <property type="match status" value="1"/>
</dbReference>
<feature type="transmembrane region" description="Helical" evidence="8">
    <location>
        <begin position="343"/>
        <end position="362"/>
    </location>
</feature>
<keyword evidence="3 8" id="KW-0812">Transmembrane</keyword>
<feature type="transmembrane region" description="Helical" evidence="8">
    <location>
        <begin position="401"/>
        <end position="420"/>
    </location>
</feature>
<keyword evidence="6 8" id="KW-0472">Membrane</keyword>
<evidence type="ECO:0000256" key="2">
    <source>
        <dbReference type="ARBA" id="ARBA00022448"/>
    </source>
</evidence>
<dbReference type="PANTHER" id="PTHR32468:SF0">
    <property type="entry name" value="K(+)_H(+) ANTIPORTER 1"/>
    <property type="match status" value="1"/>
</dbReference>
<dbReference type="Proteomes" id="UP001391051">
    <property type="component" value="Unassembled WGS sequence"/>
</dbReference>
<feature type="transmembrane region" description="Helical" evidence="8">
    <location>
        <begin position="432"/>
        <end position="454"/>
    </location>
</feature>
<name>A0ABR1PZK5_9PEZI</name>
<accession>A0ABR1PZK5</accession>
<keyword evidence="2" id="KW-0813">Transport</keyword>
<feature type="transmembrane region" description="Helical" evidence="8">
    <location>
        <begin position="187"/>
        <end position="206"/>
    </location>
</feature>
<feature type="transmembrane region" description="Helical" evidence="8">
    <location>
        <begin position="368"/>
        <end position="389"/>
    </location>
</feature>
<keyword evidence="11" id="KW-1185">Reference proteome</keyword>
<feature type="transmembrane region" description="Helical" evidence="8">
    <location>
        <begin position="112"/>
        <end position="132"/>
    </location>
</feature>
<dbReference type="EMBL" id="JAQQWE010000008">
    <property type="protein sequence ID" value="KAK7942786.1"/>
    <property type="molecule type" value="Genomic_DNA"/>
</dbReference>
<feature type="transmembrane region" description="Helical" evidence="8">
    <location>
        <begin position="79"/>
        <end position="100"/>
    </location>
</feature>
<evidence type="ECO:0000256" key="8">
    <source>
        <dbReference type="SAM" id="Phobius"/>
    </source>
</evidence>
<organism evidence="10 11">
    <name type="scientific">Apiospora aurea</name>
    <dbReference type="NCBI Taxonomy" id="335848"/>
    <lineage>
        <taxon>Eukaryota</taxon>
        <taxon>Fungi</taxon>
        <taxon>Dikarya</taxon>
        <taxon>Ascomycota</taxon>
        <taxon>Pezizomycotina</taxon>
        <taxon>Sordariomycetes</taxon>
        <taxon>Xylariomycetidae</taxon>
        <taxon>Amphisphaeriales</taxon>
        <taxon>Apiosporaceae</taxon>
        <taxon>Apiospora</taxon>
    </lineage>
</organism>
<keyword evidence="5" id="KW-0406">Ion transport</keyword>
<dbReference type="RefSeq" id="XP_066694817.1">
    <property type="nucleotide sequence ID" value="XM_066848121.1"/>
</dbReference>
<sequence>MATTTVNTVLTTTARAASSAASPTSTNRATPQGGILEGVLPNEYSASDPIKLFIIQAGIIIILCHLLHYPLSRFGQPRVIAEVLGGILLGPSVLSRIHGFRDALFPTASIPVLNNAANLGLVLFLFLIALEVDVRLFTANWRVALAVGLAGMVLPFGLGCAVAWGLYHQFHSADGTVVVPIGFGVDALFIGTALAITAFPVLCRILSELNLLRTPVGVTVLATGVGNDVVGWILLALCVALVNNSSGVAALYVLLVAVGWVLVLVFAVKPLFHSILRRTGSIQNGPTQGMVGLTILLVLASAWFTGIIGVHPIFGGFLVGLICPHDGGFAIKQTEKIEDLVTVLFLPLYFALSGLNTDVGLLNDGLTWAYVVAVCAIAFVGKIVGGTIAAKANQLVWRGSLTIGCLMSCKGLVELIVLNIGLQAKILSQTTFTIFVVMALITTVATTPLTKWLYPPWYQKKLEQWKRGEIDWSGMPLNGPEDAHGHEIMGSAQKLQDTSIRRLLVYLRIDSLPSIFTFISLLGEETEDGAVDKAPSDSLTNPDEQTTKAAITKKTKEKLKRPLEAHGLRILELTDRTSSVMKVTESDEFARRDPVVNTFKTFSQLHDVAVSGSVVVAPEDAYAQTVTTQAATQESDFVLIPWSEAGGYGGKHTDDESVPLVKAVSSPPQDRFAGRSHHEFLQGVLSSAVCDVGVFISNGFSSSAITHHSPAGLIEKAEASGSSRSISGFSLRSRKEAAQPPVADKSHHVFLPFLGGADDGGALCFVLQLARSPHVTATIAQLHRDSAAAVDDDDDDDRIAGADSTAGDDKRTVDNGITSMDSSMLAAVRGSLQATPVSRIRFVDVTVSSNGSAVDSALGLARETVSRNAHNAGDIIVMGRRHPRLKKHHISLSSSSSSSRAAATATGGGAGSSSGTANHGPENQDMGRTVGYLGEKMALGGLQASVLVIQAAGSRMDGNAHR</sequence>
<keyword evidence="4 8" id="KW-1133">Transmembrane helix</keyword>
<evidence type="ECO:0000256" key="7">
    <source>
        <dbReference type="SAM" id="MobiDB-lite"/>
    </source>
</evidence>
<comment type="caution">
    <text evidence="10">The sequence shown here is derived from an EMBL/GenBank/DDBJ whole genome shotgun (WGS) entry which is preliminary data.</text>
</comment>
<evidence type="ECO:0000256" key="6">
    <source>
        <dbReference type="ARBA" id="ARBA00023136"/>
    </source>
</evidence>
<evidence type="ECO:0000256" key="5">
    <source>
        <dbReference type="ARBA" id="ARBA00023065"/>
    </source>
</evidence>
<proteinExistence type="predicted"/>
<dbReference type="GeneID" id="92081183"/>
<feature type="region of interest" description="Disordered" evidence="7">
    <location>
        <begin position="887"/>
        <end position="928"/>
    </location>
</feature>
<feature type="region of interest" description="Disordered" evidence="7">
    <location>
        <begin position="786"/>
        <end position="814"/>
    </location>
</feature>
<protein>
    <recommendedName>
        <fullName evidence="9">Cation/H+ exchanger transmembrane domain-containing protein</fullName>
    </recommendedName>
</protein>
<evidence type="ECO:0000313" key="11">
    <source>
        <dbReference type="Proteomes" id="UP001391051"/>
    </source>
</evidence>
<dbReference type="Gene3D" id="1.20.1530.20">
    <property type="match status" value="1"/>
</dbReference>
<reference evidence="10 11" key="1">
    <citation type="submission" date="2023-01" db="EMBL/GenBank/DDBJ databases">
        <title>Analysis of 21 Apiospora genomes using comparative genomics revels a genus with tremendous synthesis potential of carbohydrate active enzymes and secondary metabolites.</title>
        <authorList>
            <person name="Sorensen T."/>
        </authorList>
    </citation>
    <scope>NUCLEOTIDE SEQUENCE [LARGE SCALE GENOMIC DNA]</scope>
    <source>
        <strain evidence="10 11">CBS 24483</strain>
    </source>
</reference>
<feature type="domain" description="Cation/H+ exchanger transmembrane" evidence="9">
    <location>
        <begin position="60"/>
        <end position="451"/>
    </location>
</feature>
<gene>
    <name evidence="10" type="ORF">PG986_011899</name>
</gene>
<evidence type="ECO:0000256" key="1">
    <source>
        <dbReference type="ARBA" id="ARBA00004141"/>
    </source>
</evidence>
<feature type="compositionally biased region" description="Low complexity" evidence="7">
    <location>
        <begin position="893"/>
        <end position="905"/>
    </location>
</feature>
<evidence type="ECO:0000259" key="9">
    <source>
        <dbReference type="Pfam" id="PF00999"/>
    </source>
</evidence>
<feature type="transmembrane region" description="Helical" evidence="8">
    <location>
        <begin position="289"/>
        <end position="307"/>
    </location>
</feature>
<comment type="subcellular location">
    <subcellularLocation>
        <location evidence="1">Membrane</location>
        <topology evidence="1">Multi-pass membrane protein</topology>
    </subcellularLocation>
</comment>
<evidence type="ECO:0000256" key="3">
    <source>
        <dbReference type="ARBA" id="ARBA00022692"/>
    </source>
</evidence>
<feature type="transmembrane region" description="Helical" evidence="8">
    <location>
        <begin position="144"/>
        <end position="167"/>
    </location>
</feature>
<dbReference type="InterPro" id="IPR050794">
    <property type="entry name" value="CPA2_transporter"/>
</dbReference>
<feature type="transmembrane region" description="Helical" evidence="8">
    <location>
        <begin position="248"/>
        <end position="268"/>
    </location>
</feature>